<accession>A0AAD9UWC8</accession>
<name>A0AAD9UWC8_ACRCE</name>
<reference evidence="1" key="1">
    <citation type="journal article" date="2023" name="G3 (Bethesda)">
        <title>Whole genome assembly and annotation of the endangered Caribbean coral Acropora cervicornis.</title>
        <authorList>
            <person name="Selwyn J.D."/>
            <person name="Vollmer S.V."/>
        </authorList>
    </citation>
    <scope>NUCLEOTIDE SEQUENCE</scope>
    <source>
        <strain evidence="1">K2</strain>
    </source>
</reference>
<gene>
    <name evidence="1" type="ORF">P5673_026491</name>
</gene>
<organism evidence="1 2">
    <name type="scientific">Acropora cervicornis</name>
    <name type="common">Staghorn coral</name>
    <dbReference type="NCBI Taxonomy" id="6130"/>
    <lineage>
        <taxon>Eukaryota</taxon>
        <taxon>Metazoa</taxon>
        <taxon>Cnidaria</taxon>
        <taxon>Anthozoa</taxon>
        <taxon>Hexacorallia</taxon>
        <taxon>Scleractinia</taxon>
        <taxon>Astrocoeniina</taxon>
        <taxon>Acroporidae</taxon>
        <taxon>Acropora</taxon>
    </lineage>
</organism>
<dbReference type="AlphaFoldDB" id="A0AAD9UWC8"/>
<dbReference type="Proteomes" id="UP001249851">
    <property type="component" value="Unassembled WGS sequence"/>
</dbReference>
<comment type="caution">
    <text evidence="1">The sequence shown here is derived from an EMBL/GenBank/DDBJ whole genome shotgun (WGS) entry which is preliminary data.</text>
</comment>
<evidence type="ECO:0000313" key="1">
    <source>
        <dbReference type="EMBL" id="KAK2552409.1"/>
    </source>
</evidence>
<evidence type="ECO:0000313" key="2">
    <source>
        <dbReference type="Proteomes" id="UP001249851"/>
    </source>
</evidence>
<keyword evidence="2" id="KW-1185">Reference proteome</keyword>
<protein>
    <submittedName>
        <fullName evidence="1">Uncharacterized protein</fullName>
    </submittedName>
</protein>
<dbReference type="EMBL" id="JARQWQ010000087">
    <property type="protein sequence ID" value="KAK2552409.1"/>
    <property type="molecule type" value="Genomic_DNA"/>
</dbReference>
<proteinExistence type="predicted"/>
<reference evidence="1" key="2">
    <citation type="journal article" date="2023" name="Science">
        <title>Genomic signatures of disease resistance in endangered staghorn corals.</title>
        <authorList>
            <person name="Vollmer S.V."/>
            <person name="Selwyn J.D."/>
            <person name="Despard B.A."/>
            <person name="Roesel C.L."/>
        </authorList>
    </citation>
    <scope>NUCLEOTIDE SEQUENCE</scope>
    <source>
        <strain evidence="1">K2</strain>
    </source>
</reference>
<sequence length="87" mass="9747">MAVLKPCQRIQSLGFTIDSSRLRPLYSTPNDLFGKLAEVIGLIVSSSLAIKLARLHYRHLEFSKVNALKKKILNDFDAACSLSQETR</sequence>